<evidence type="ECO:0000313" key="2">
    <source>
        <dbReference type="Proteomes" id="UP001465153"/>
    </source>
</evidence>
<evidence type="ECO:0000313" key="1">
    <source>
        <dbReference type="EMBL" id="GAA6167805.1"/>
    </source>
</evidence>
<dbReference type="RefSeq" id="WP_353302452.1">
    <property type="nucleotide sequence ID" value="NZ_BAABWN010000004.1"/>
</dbReference>
<gene>
    <name evidence="1" type="ORF">NBRC116591_16150</name>
</gene>
<proteinExistence type="predicted"/>
<reference evidence="1 2" key="1">
    <citation type="submission" date="2024-04" db="EMBL/GenBank/DDBJ databases">
        <title>Draft genome sequence of Sessilibacter corallicola NBRC 116591.</title>
        <authorList>
            <person name="Miyakawa T."/>
            <person name="Kusuya Y."/>
            <person name="Miura T."/>
        </authorList>
    </citation>
    <scope>NUCLEOTIDE SEQUENCE [LARGE SCALE GENOMIC DNA]</scope>
    <source>
        <strain evidence="1 2">KU-00831-HH</strain>
    </source>
</reference>
<name>A0ABQ0A872_9GAMM</name>
<keyword evidence="2" id="KW-1185">Reference proteome</keyword>
<dbReference type="Proteomes" id="UP001465153">
    <property type="component" value="Unassembled WGS sequence"/>
</dbReference>
<organism evidence="1 2">
    <name type="scientific">Sessilibacter corallicola</name>
    <dbReference type="NCBI Taxonomy" id="2904075"/>
    <lineage>
        <taxon>Bacteria</taxon>
        <taxon>Pseudomonadati</taxon>
        <taxon>Pseudomonadota</taxon>
        <taxon>Gammaproteobacteria</taxon>
        <taxon>Cellvibrionales</taxon>
        <taxon>Cellvibrionaceae</taxon>
        <taxon>Sessilibacter</taxon>
    </lineage>
</organism>
<dbReference type="EMBL" id="BAABWN010000004">
    <property type="protein sequence ID" value="GAA6167805.1"/>
    <property type="molecule type" value="Genomic_DNA"/>
</dbReference>
<protein>
    <submittedName>
        <fullName evidence="1">Uncharacterized protein</fullName>
    </submittedName>
</protein>
<comment type="caution">
    <text evidence="1">The sequence shown here is derived from an EMBL/GenBank/DDBJ whole genome shotgun (WGS) entry which is preliminary data.</text>
</comment>
<accession>A0ABQ0A872</accession>
<sequence length="91" mass="10283">MALFKVNFWGGARNIEKIKVYKLENYLEALLDVGVIDSLADEVKIKNVTADKMIDKGVNVDLFTKDMVGMSGLKELKSLYAEDYDLYKSAK</sequence>